<proteinExistence type="predicted"/>
<dbReference type="GO" id="GO:0003700">
    <property type="term" value="F:DNA-binding transcription factor activity"/>
    <property type="evidence" value="ECO:0007669"/>
    <property type="project" value="InterPro"/>
</dbReference>
<evidence type="ECO:0000256" key="2">
    <source>
        <dbReference type="ARBA" id="ARBA00023125"/>
    </source>
</evidence>
<comment type="caution">
    <text evidence="5">The sequence shown here is derived from an EMBL/GenBank/DDBJ whole genome shotgun (WGS) entry which is preliminary data.</text>
</comment>
<dbReference type="NCBIfam" id="NF033788">
    <property type="entry name" value="HTH_metalloreg"/>
    <property type="match status" value="1"/>
</dbReference>
<dbReference type="SMART" id="SM00418">
    <property type="entry name" value="HTH_ARSR"/>
    <property type="match status" value="1"/>
</dbReference>
<evidence type="ECO:0000256" key="3">
    <source>
        <dbReference type="ARBA" id="ARBA00023163"/>
    </source>
</evidence>
<evidence type="ECO:0000313" key="5">
    <source>
        <dbReference type="EMBL" id="PIP56178.1"/>
    </source>
</evidence>
<dbReference type="PROSITE" id="PS50987">
    <property type="entry name" value="HTH_ARSR_2"/>
    <property type="match status" value="1"/>
</dbReference>
<dbReference type="PANTHER" id="PTHR43132">
    <property type="entry name" value="ARSENICAL RESISTANCE OPERON REPRESSOR ARSR-RELATED"/>
    <property type="match status" value="1"/>
</dbReference>
<dbReference type="Gene3D" id="1.10.10.10">
    <property type="entry name" value="Winged helix-like DNA-binding domain superfamily/Winged helix DNA-binding domain"/>
    <property type="match status" value="1"/>
</dbReference>
<dbReference type="GO" id="GO:0003677">
    <property type="term" value="F:DNA binding"/>
    <property type="evidence" value="ECO:0007669"/>
    <property type="project" value="UniProtKB-KW"/>
</dbReference>
<reference evidence="5 6" key="1">
    <citation type="submission" date="2017-09" db="EMBL/GenBank/DDBJ databases">
        <title>Depth-based differentiation of microbial function through sediment-hosted aquifers and enrichment of novel symbionts in the deep terrestrial subsurface.</title>
        <authorList>
            <person name="Probst A.J."/>
            <person name="Ladd B."/>
            <person name="Jarett J.K."/>
            <person name="Geller-Mcgrath D.E."/>
            <person name="Sieber C.M."/>
            <person name="Emerson J.B."/>
            <person name="Anantharaman K."/>
            <person name="Thomas B.C."/>
            <person name="Malmstrom R."/>
            <person name="Stieglmeier M."/>
            <person name="Klingl A."/>
            <person name="Woyke T."/>
            <person name="Ryan C.M."/>
            <person name="Banfield J.F."/>
        </authorList>
    </citation>
    <scope>NUCLEOTIDE SEQUENCE [LARGE SCALE GENOMIC DNA]</scope>
    <source>
        <strain evidence="5">CG22_combo_CG10-13_8_21_14_all_39_12</strain>
    </source>
</reference>
<name>A0A2H0BGQ5_UNCKA</name>
<dbReference type="InterPro" id="IPR001845">
    <property type="entry name" value="HTH_ArsR_DNA-bd_dom"/>
</dbReference>
<evidence type="ECO:0000313" key="6">
    <source>
        <dbReference type="Proteomes" id="UP000228495"/>
    </source>
</evidence>
<keyword evidence="3" id="KW-0804">Transcription</keyword>
<dbReference type="InterPro" id="IPR036390">
    <property type="entry name" value="WH_DNA-bd_sf"/>
</dbReference>
<feature type="domain" description="HTH arsR-type" evidence="4">
    <location>
        <begin position="30"/>
        <end position="122"/>
    </location>
</feature>
<dbReference type="EMBL" id="PCSU01000076">
    <property type="protein sequence ID" value="PIP56178.1"/>
    <property type="molecule type" value="Genomic_DNA"/>
</dbReference>
<evidence type="ECO:0000256" key="1">
    <source>
        <dbReference type="ARBA" id="ARBA00023015"/>
    </source>
</evidence>
<organism evidence="5 6">
    <name type="scientific">candidate division WWE3 bacterium CG22_combo_CG10-13_8_21_14_all_39_12</name>
    <dbReference type="NCBI Taxonomy" id="1975094"/>
    <lineage>
        <taxon>Bacteria</taxon>
        <taxon>Katanobacteria</taxon>
    </lineage>
</organism>
<keyword evidence="1" id="KW-0805">Transcription regulation</keyword>
<sequence>MFNRSYIDGHKDHPHYIADSTIASLKKNVSFTSEEEEIVNTIRSLSDPTKLKIFLVLHKVDEIAVTDIAIILNLSQSAVSHALSDLKKLGLVTSQRCGQLTCYSLVESKTKDKLFSFFSKFL</sequence>
<dbReference type="Pfam" id="PF01022">
    <property type="entry name" value="HTH_5"/>
    <property type="match status" value="1"/>
</dbReference>
<dbReference type="SUPFAM" id="SSF46785">
    <property type="entry name" value="Winged helix' DNA-binding domain"/>
    <property type="match status" value="1"/>
</dbReference>
<dbReference type="AlphaFoldDB" id="A0A2H0BGQ5"/>
<dbReference type="PANTHER" id="PTHR43132:SF2">
    <property type="entry name" value="ARSENICAL RESISTANCE OPERON REPRESSOR ARSR-RELATED"/>
    <property type="match status" value="1"/>
</dbReference>
<dbReference type="InterPro" id="IPR051011">
    <property type="entry name" value="Metal_resp_trans_reg"/>
</dbReference>
<dbReference type="Proteomes" id="UP000228495">
    <property type="component" value="Unassembled WGS sequence"/>
</dbReference>
<dbReference type="CDD" id="cd00090">
    <property type="entry name" value="HTH_ARSR"/>
    <property type="match status" value="1"/>
</dbReference>
<evidence type="ECO:0000259" key="4">
    <source>
        <dbReference type="PROSITE" id="PS50987"/>
    </source>
</evidence>
<dbReference type="InterPro" id="IPR036388">
    <property type="entry name" value="WH-like_DNA-bd_sf"/>
</dbReference>
<accession>A0A2H0BGQ5</accession>
<gene>
    <name evidence="5" type="ORF">COX05_04410</name>
</gene>
<dbReference type="InterPro" id="IPR011991">
    <property type="entry name" value="ArsR-like_HTH"/>
</dbReference>
<protein>
    <recommendedName>
        <fullName evidence="4">HTH arsR-type domain-containing protein</fullName>
    </recommendedName>
</protein>
<keyword evidence="2" id="KW-0238">DNA-binding</keyword>
<dbReference type="PRINTS" id="PR00778">
    <property type="entry name" value="HTHARSR"/>
</dbReference>